<dbReference type="Proteomes" id="UP001303115">
    <property type="component" value="Unassembled WGS sequence"/>
</dbReference>
<protein>
    <submittedName>
        <fullName evidence="1">Uncharacterized protein</fullName>
    </submittedName>
</protein>
<organism evidence="1 2">
    <name type="scientific">Parachaetomium inaequale</name>
    <dbReference type="NCBI Taxonomy" id="2588326"/>
    <lineage>
        <taxon>Eukaryota</taxon>
        <taxon>Fungi</taxon>
        <taxon>Dikarya</taxon>
        <taxon>Ascomycota</taxon>
        <taxon>Pezizomycotina</taxon>
        <taxon>Sordariomycetes</taxon>
        <taxon>Sordariomycetidae</taxon>
        <taxon>Sordariales</taxon>
        <taxon>Chaetomiaceae</taxon>
        <taxon>Parachaetomium</taxon>
    </lineage>
</organism>
<name>A0AAN6P6L0_9PEZI</name>
<dbReference type="AlphaFoldDB" id="A0AAN6P6L0"/>
<evidence type="ECO:0000313" key="1">
    <source>
        <dbReference type="EMBL" id="KAK4031358.1"/>
    </source>
</evidence>
<evidence type="ECO:0000313" key="2">
    <source>
        <dbReference type="Proteomes" id="UP001303115"/>
    </source>
</evidence>
<comment type="caution">
    <text evidence="1">The sequence shown here is derived from an EMBL/GenBank/DDBJ whole genome shotgun (WGS) entry which is preliminary data.</text>
</comment>
<keyword evidence="2" id="KW-1185">Reference proteome</keyword>
<gene>
    <name evidence="1" type="ORF">C8A01DRAFT_21401</name>
</gene>
<proteinExistence type="predicted"/>
<dbReference type="EMBL" id="MU854845">
    <property type="protein sequence ID" value="KAK4031358.1"/>
    <property type="molecule type" value="Genomic_DNA"/>
</dbReference>
<reference evidence="2" key="1">
    <citation type="journal article" date="2023" name="Mol. Phylogenet. Evol.">
        <title>Genome-scale phylogeny and comparative genomics of the fungal order Sordariales.</title>
        <authorList>
            <person name="Hensen N."/>
            <person name="Bonometti L."/>
            <person name="Westerberg I."/>
            <person name="Brannstrom I.O."/>
            <person name="Guillou S."/>
            <person name="Cros-Aarteil S."/>
            <person name="Calhoun S."/>
            <person name="Haridas S."/>
            <person name="Kuo A."/>
            <person name="Mondo S."/>
            <person name="Pangilinan J."/>
            <person name="Riley R."/>
            <person name="LaButti K."/>
            <person name="Andreopoulos B."/>
            <person name="Lipzen A."/>
            <person name="Chen C."/>
            <person name="Yan M."/>
            <person name="Daum C."/>
            <person name="Ng V."/>
            <person name="Clum A."/>
            <person name="Steindorff A."/>
            <person name="Ohm R.A."/>
            <person name="Martin F."/>
            <person name="Silar P."/>
            <person name="Natvig D.O."/>
            <person name="Lalanne C."/>
            <person name="Gautier V."/>
            <person name="Ament-Velasquez S.L."/>
            <person name="Kruys A."/>
            <person name="Hutchinson M.I."/>
            <person name="Powell A.J."/>
            <person name="Barry K."/>
            <person name="Miller A.N."/>
            <person name="Grigoriev I.V."/>
            <person name="Debuchy R."/>
            <person name="Gladieux P."/>
            <person name="Hiltunen Thoren M."/>
            <person name="Johannesson H."/>
        </authorList>
    </citation>
    <scope>NUCLEOTIDE SEQUENCE [LARGE SCALE GENOMIC DNA]</scope>
    <source>
        <strain evidence="2">CBS 284.82</strain>
    </source>
</reference>
<sequence>MVLPTCFVNIPALPTALYSGALVAQPWFAYAPTHTNYFGATSCGLSSYVKPTPSTAYQPSSTAPCTLPPSVSGSTYSVTPVIYVPRTTSSTLTYAPYTCDAIPAASINKGNFKFACKGLRGKDVGYGLHTISWSLPTDAGSIQPVTFWARPPTSTPKYVVNTALARTTLVPVTSVTVHATRTETMTPVSYVRIPTATSTYTCFVTVTATPVASPPLRHNGNDTRTDSDPEIFVSDSVVAHDDGNGNGNNDDTTEPDTEIAAATPTIGRPDYTYPPYGVTTIYVKSFSTRTTTWFDTVYKTAPAITSTTSYLSYTVATVTVTRTPSVSQSTAVAIK</sequence>
<accession>A0AAN6P6L0</accession>